<dbReference type="InterPro" id="IPR036271">
    <property type="entry name" value="Tet_transcr_reg_TetR-rel_C_sf"/>
</dbReference>
<feature type="DNA-binding region" description="H-T-H motif" evidence="4">
    <location>
        <begin position="26"/>
        <end position="45"/>
    </location>
</feature>
<name>A0A9X3UPM9_9HYPH</name>
<dbReference type="PRINTS" id="PR00455">
    <property type="entry name" value="HTHTETR"/>
</dbReference>
<dbReference type="AlphaFoldDB" id="A0A9X3UPM9"/>
<dbReference type="GO" id="GO:0000976">
    <property type="term" value="F:transcription cis-regulatory region binding"/>
    <property type="evidence" value="ECO:0007669"/>
    <property type="project" value="TreeGrafter"/>
</dbReference>
<dbReference type="GO" id="GO:0003700">
    <property type="term" value="F:DNA-binding transcription factor activity"/>
    <property type="evidence" value="ECO:0007669"/>
    <property type="project" value="TreeGrafter"/>
</dbReference>
<organism evidence="6 7">
    <name type="scientific">Hoeflea prorocentri</name>
    <dbReference type="NCBI Taxonomy" id="1922333"/>
    <lineage>
        <taxon>Bacteria</taxon>
        <taxon>Pseudomonadati</taxon>
        <taxon>Pseudomonadota</taxon>
        <taxon>Alphaproteobacteria</taxon>
        <taxon>Hyphomicrobiales</taxon>
        <taxon>Rhizobiaceae</taxon>
        <taxon>Hoeflea</taxon>
    </lineage>
</organism>
<dbReference type="Pfam" id="PF00440">
    <property type="entry name" value="TetR_N"/>
    <property type="match status" value="1"/>
</dbReference>
<dbReference type="SUPFAM" id="SSF48498">
    <property type="entry name" value="Tetracyclin repressor-like, C-terminal domain"/>
    <property type="match status" value="1"/>
</dbReference>
<dbReference type="SUPFAM" id="SSF46689">
    <property type="entry name" value="Homeodomain-like"/>
    <property type="match status" value="1"/>
</dbReference>
<dbReference type="PANTHER" id="PTHR30055">
    <property type="entry name" value="HTH-TYPE TRANSCRIPTIONAL REGULATOR RUTR"/>
    <property type="match status" value="1"/>
</dbReference>
<evidence type="ECO:0000259" key="5">
    <source>
        <dbReference type="PROSITE" id="PS50977"/>
    </source>
</evidence>
<dbReference type="RefSeq" id="WP_267992707.1">
    <property type="nucleotide sequence ID" value="NZ_JAPJZI010000001.1"/>
</dbReference>
<keyword evidence="3" id="KW-0804">Transcription</keyword>
<gene>
    <name evidence="6" type="ORF">OQ273_20115</name>
</gene>
<keyword evidence="7" id="KW-1185">Reference proteome</keyword>
<keyword evidence="1" id="KW-0805">Transcription regulation</keyword>
<proteinExistence type="predicted"/>
<dbReference type="EMBL" id="JAPJZI010000001">
    <property type="protein sequence ID" value="MDA5400889.1"/>
    <property type="molecule type" value="Genomic_DNA"/>
</dbReference>
<feature type="domain" description="HTH tetR-type" evidence="5">
    <location>
        <begin position="3"/>
        <end position="63"/>
    </location>
</feature>
<dbReference type="PANTHER" id="PTHR30055:SF220">
    <property type="entry name" value="TETR-FAMILY REGULATORY PROTEIN"/>
    <property type="match status" value="1"/>
</dbReference>
<dbReference type="InterPro" id="IPR025996">
    <property type="entry name" value="MT1864/Rv1816-like_C"/>
</dbReference>
<evidence type="ECO:0000256" key="1">
    <source>
        <dbReference type="ARBA" id="ARBA00023015"/>
    </source>
</evidence>
<evidence type="ECO:0000256" key="2">
    <source>
        <dbReference type="ARBA" id="ARBA00023125"/>
    </source>
</evidence>
<evidence type="ECO:0000256" key="4">
    <source>
        <dbReference type="PROSITE-ProRule" id="PRU00335"/>
    </source>
</evidence>
<accession>A0A9X3UPM9</accession>
<keyword evidence="2 4" id="KW-0238">DNA-binding</keyword>
<dbReference type="InterPro" id="IPR001647">
    <property type="entry name" value="HTH_TetR"/>
</dbReference>
<reference evidence="6" key="1">
    <citation type="submission" date="2022-11" db="EMBL/GenBank/DDBJ databases">
        <title>Draft genome sequence of Hoeflea poritis E7-10 and Hoeflea prorocentri PM5-8, separated from scleractinian coral Porites lutea and marine dinoflagellate.</title>
        <authorList>
            <person name="Zhang G."/>
            <person name="Wei Q."/>
            <person name="Cai L."/>
        </authorList>
    </citation>
    <scope>NUCLEOTIDE SEQUENCE</scope>
    <source>
        <strain evidence="6">PM5-8</strain>
    </source>
</reference>
<dbReference type="Pfam" id="PF13305">
    <property type="entry name" value="TetR_C_33"/>
    <property type="match status" value="1"/>
</dbReference>
<evidence type="ECO:0000313" key="7">
    <source>
        <dbReference type="Proteomes" id="UP001151234"/>
    </source>
</evidence>
<dbReference type="PROSITE" id="PS50977">
    <property type="entry name" value="HTH_TETR_2"/>
    <property type="match status" value="1"/>
</dbReference>
<dbReference type="InterPro" id="IPR009057">
    <property type="entry name" value="Homeodomain-like_sf"/>
</dbReference>
<comment type="caution">
    <text evidence="6">The sequence shown here is derived from an EMBL/GenBank/DDBJ whole genome shotgun (WGS) entry which is preliminary data.</text>
</comment>
<protein>
    <submittedName>
        <fullName evidence="6">TetR/AcrR family transcriptional regulator</fullName>
    </submittedName>
</protein>
<sequence>MASELKSKLVDIAAGILERDGPDALSLRVVARSAGVSHMAPYRHFENKNALLAAVAETGFRALVDSIDRAVAKEESGPLISRAIGLAYIDFARRRPALYQLMFGPQFADHEHYPDLAEAALLARDRCVAAVGLLGPQTGSEGAPELDPLGIAIWSMVHGFAQLLIDDWIDLPEKSSEQQRFVEQVLDVLGRAVPASGGQQTEPGAARRTSL</sequence>
<evidence type="ECO:0000256" key="3">
    <source>
        <dbReference type="ARBA" id="ARBA00023163"/>
    </source>
</evidence>
<evidence type="ECO:0000313" key="6">
    <source>
        <dbReference type="EMBL" id="MDA5400889.1"/>
    </source>
</evidence>
<dbReference type="Proteomes" id="UP001151234">
    <property type="component" value="Unassembled WGS sequence"/>
</dbReference>
<dbReference type="InterPro" id="IPR050109">
    <property type="entry name" value="HTH-type_TetR-like_transc_reg"/>
</dbReference>
<dbReference type="Gene3D" id="1.10.357.10">
    <property type="entry name" value="Tetracycline Repressor, domain 2"/>
    <property type="match status" value="1"/>
</dbReference>